<dbReference type="Pfam" id="PF02949">
    <property type="entry name" value="7tm_6"/>
    <property type="match status" value="1"/>
</dbReference>
<dbReference type="PANTHER" id="PTHR21137">
    <property type="entry name" value="ODORANT RECEPTOR"/>
    <property type="match status" value="1"/>
</dbReference>
<reference evidence="10" key="1">
    <citation type="submission" date="2022-01" db="EMBL/GenBank/DDBJ databases">
        <authorList>
            <person name="King R."/>
        </authorList>
    </citation>
    <scope>NUCLEOTIDE SEQUENCE</scope>
</reference>
<evidence type="ECO:0000256" key="5">
    <source>
        <dbReference type="ARBA" id="ARBA00022725"/>
    </source>
</evidence>
<keyword evidence="8" id="KW-0675">Receptor</keyword>
<evidence type="ECO:0000313" key="11">
    <source>
        <dbReference type="Proteomes" id="UP001152798"/>
    </source>
</evidence>
<keyword evidence="11" id="KW-1185">Reference proteome</keyword>
<accession>A0A9P0MN03</accession>
<keyword evidence="4" id="KW-0812">Transmembrane</keyword>
<keyword evidence="2" id="KW-1003">Cell membrane</keyword>
<dbReference type="AlphaFoldDB" id="A0A9P0MN03"/>
<evidence type="ECO:0000313" key="10">
    <source>
        <dbReference type="EMBL" id="CAH1396791.1"/>
    </source>
</evidence>
<dbReference type="OrthoDB" id="6625624at2759"/>
<keyword evidence="6" id="KW-1133">Transmembrane helix</keyword>
<keyword evidence="3" id="KW-0716">Sensory transduction</keyword>
<proteinExistence type="predicted"/>
<comment type="subcellular location">
    <subcellularLocation>
        <location evidence="1">Cell membrane</location>
        <topology evidence="1">Multi-pass membrane protein</topology>
    </subcellularLocation>
</comment>
<evidence type="ECO:0000256" key="3">
    <source>
        <dbReference type="ARBA" id="ARBA00022606"/>
    </source>
</evidence>
<dbReference type="GO" id="GO:0004984">
    <property type="term" value="F:olfactory receptor activity"/>
    <property type="evidence" value="ECO:0007669"/>
    <property type="project" value="InterPro"/>
</dbReference>
<dbReference type="GO" id="GO:0005549">
    <property type="term" value="F:odorant binding"/>
    <property type="evidence" value="ECO:0007669"/>
    <property type="project" value="InterPro"/>
</dbReference>
<keyword evidence="9" id="KW-0807">Transducer</keyword>
<dbReference type="GO" id="GO:0007165">
    <property type="term" value="P:signal transduction"/>
    <property type="evidence" value="ECO:0007669"/>
    <property type="project" value="UniProtKB-KW"/>
</dbReference>
<evidence type="ECO:0000256" key="6">
    <source>
        <dbReference type="ARBA" id="ARBA00022989"/>
    </source>
</evidence>
<keyword evidence="7" id="KW-0472">Membrane</keyword>
<sequence>MIEKGTAMDKVLEFLLMLFTEGVYVFNMCLFNEKIKSENDELFMQIYSIPWYNCDKKFGQNVHIMLMNTIKPTQLNKNLFNVSASFETLMPIISATFSYFNVLRKLKN</sequence>
<evidence type="ECO:0000256" key="1">
    <source>
        <dbReference type="ARBA" id="ARBA00004651"/>
    </source>
</evidence>
<evidence type="ECO:0000256" key="9">
    <source>
        <dbReference type="ARBA" id="ARBA00023224"/>
    </source>
</evidence>
<evidence type="ECO:0000256" key="2">
    <source>
        <dbReference type="ARBA" id="ARBA00022475"/>
    </source>
</evidence>
<keyword evidence="5" id="KW-0552">Olfaction</keyword>
<protein>
    <recommendedName>
        <fullName evidence="12">Odorant receptor</fullName>
    </recommendedName>
</protein>
<dbReference type="EMBL" id="OV725079">
    <property type="protein sequence ID" value="CAH1396791.1"/>
    <property type="molecule type" value="Genomic_DNA"/>
</dbReference>
<dbReference type="GO" id="GO:0005886">
    <property type="term" value="C:plasma membrane"/>
    <property type="evidence" value="ECO:0007669"/>
    <property type="project" value="UniProtKB-SubCell"/>
</dbReference>
<dbReference type="Proteomes" id="UP001152798">
    <property type="component" value="Chromosome 3"/>
</dbReference>
<evidence type="ECO:0000256" key="8">
    <source>
        <dbReference type="ARBA" id="ARBA00023170"/>
    </source>
</evidence>
<organism evidence="10 11">
    <name type="scientific">Nezara viridula</name>
    <name type="common">Southern green stink bug</name>
    <name type="synonym">Cimex viridulus</name>
    <dbReference type="NCBI Taxonomy" id="85310"/>
    <lineage>
        <taxon>Eukaryota</taxon>
        <taxon>Metazoa</taxon>
        <taxon>Ecdysozoa</taxon>
        <taxon>Arthropoda</taxon>
        <taxon>Hexapoda</taxon>
        <taxon>Insecta</taxon>
        <taxon>Pterygota</taxon>
        <taxon>Neoptera</taxon>
        <taxon>Paraneoptera</taxon>
        <taxon>Hemiptera</taxon>
        <taxon>Heteroptera</taxon>
        <taxon>Panheteroptera</taxon>
        <taxon>Pentatomomorpha</taxon>
        <taxon>Pentatomoidea</taxon>
        <taxon>Pentatomidae</taxon>
        <taxon>Pentatominae</taxon>
        <taxon>Nezara</taxon>
    </lineage>
</organism>
<gene>
    <name evidence="10" type="ORF">NEZAVI_LOCUS6781</name>
</gene>
<name>A0A9P0MN03_NEZVI</name>
<dbReference type="InterPro" id="IPR004117">
    <property type="entry name" value="7tm6_olfct_rcpt"/>
</dbReference>
<evidence type="ECO:0008006" key="12">
    <source>
        <dbReference type="Google" id="ProtNLM"/>
    </source>
</evidence>
<dbReference type="PANTHER" id="PTHR21137:SF35">
    <property type="entry name" value="ODORANT RECEPTOR 19A-RELATED"/>
    <property type="match status" value="1"/>
</dbReference>
<evidence type="ECO:0000256" key="7">
    <source>
        <dbReference type="ARBA" id="ARBA00023136"/>
    </source>
</evidence>
<evidence type="ECO:0000256" key="4">
    <source>
        <dbReference type="ARBA" id="ARBA00022692"/>
    </source>
</evidence>